<feature type="transmembrane region" description="Helical" evidence="1">
    <location>
        <begin position="312"/>
        <end position="335"/>
    </location>
</feature>
<keyword evidence="1" id="KW-0812">Transmembrane</keyword>
<accession>A0A2R6CC40</accession>
<sequence length="386" mass="42127">MATVGLGLYALNPELGLLIMCASVLFEVDSEGTVYHSVLASRLRGALVKMGVNRPTATVICEGLFDPKSGSGAAYLSSGDYKIRAKSEYASKMLILENVVLLISGLSTVGLLTCYIITYIYGGSRLATALFGVVPYTVFIARFFVSQRTGRFMRSRLAEAFSIALIALFLATNREHIALIPLLGFGMGSIYTLYTREIRRRGAERREKAFFVALMKALGNQGLAAKAKVVRLASEFGSLRVADLSYNPSVPSILEHISTKMVRSDHRVILGVFGKALSALGYRPSWFRASWSLLRVSERLESELSQQLAKNVLVASVMFSMSALSITLLTGTAFFKFSSGSLLGVLPTLSLDAGYLGFSYIYKSETLYEVLLLTLLVGELALRYSI</sequence>
<dbReference type="EMBL" id="NEXF01000086">
    <property type="protein sequence ID" value="PSO08475.1"/>
    <property type="molecule type" value="Genomic_DNA"/>
</dbReference>
<keyword evidence="1" id="KW-0472">Membrane</keyword>
<feature type="transmembrane region" description="Helical" evidence="1">
    <location>
        <begin position="126"/>
        <end position="145"/>
    </location>
</feature>
<keyword evidence="1" id="KW-1133">Transmembrane helix</keyword>
<comment type="caution">
    <text evidence="2">The sequence shown here is derived from an EMBL/GenBank/DDBJ whole genome shotgun (WGS) entry which is preliminary data.</text>
</comment>
<evidence type="ECO:0000313" key="3">
    <source>
        <dbReference type="Proteomes" id="UP000242015"/>
    </source>
</evidence>
<protein>
    <submittedName>
        <fullName evidence="2">Uncharacterized protein</fullName>
    </submittedName>
</protein>
<organism evidence="2 3">
    <name type="scientific">Candidatus Marsarchaeota G2 archaeon BE_D</name>
    <dbReference type="NCBI Taxonomy" id="1978158"/>
    <lineage>
        <taxon>Archaea</taxon>
        <taxon>Candidatus Marsarchaeota</taxon>
        <taxon>Candidatus Marsarchaeota group 2</taxon>
    </lineage>
</organism>
<name>A0A2R6CC40_9ARCH</name>
<proteinExistence type="predicted"/>
<dbReference type="Proteomes" id="UP000242015">
    <property type="component" value="Unassembled WGS sequence"/>
</dbReference>
<reference evidence="2 3" key="1">
    <citation type="submission" date="2017-04" db="EMBL/GenBank/DDBJ databases">
        <title>Novel microbial lineages endemic to geothermal iron-oxide mats fill important gaps in the evolutionary history of Archaea.</title>
        <authorList>
            <person name="Jay Z.J."/>
            <person name="Beam J.P."/>
            <person name="Dlakic M."/>
            <person name="Rusch D.B."/>
            <person name="Kozubal M.A."/>
            <person name="Inskeep W.P."/>
        </authorList>
    </citation>
    <scope>NUCLEOTIDE SEQUENCE [LARGE SCALE GENOMIC DNA]</scope>
    <source>
        <strain evidence="2">BE_D</strain>
    </source>
</reference>
<evidence type="ECO:0000313" key="2">
    <source>
        <dbReference type="EMBL" id="PSO08475.1"/>
    </source>
</evidence>
<feature type="transmembrane region" description="Helical" evidence="1">
    <location>
        <begin position="94"/>
        <end position="120"/>
    </location>
</feature>
<gene>
    <name evidence="2" type="ORF">B9Q04_05380</name>
</gene>
<feature type="transmembrane region" description="Helical" evidence="1">
    <location>
        <begin position="178"/>
        <end position="196"/>
    </location>
</feature>
<feature type="transmembrane region" description="Helical" evidence="1">
    <location>
        <begin position="157"/>
        <end position="172"/>
    </location>
</feature>
<dbReference type="AlphaFoldDB" id="A0A2R6CC40"/>
<feature type="transmembrane region" description="Helical" evidence="1">
    <location>
        <begin position="342"/>
        <end position="361"/>
    </location>
</feature>
<evidence type="ECO:0000256" key="1">
    <source>
        <dbReference type="SAM" id="Phobius"/>
    </source>
</evidence>